<evidence type="ECO:0000256" key="1">
    <source>
        <dbReference type="SAM" id="MobiDB-lite"/>
    </source>
</evidence>
<keyword evidence="3" id="KW-1185">Reference proteome</keyword>
<proteinExistence type="predicted"/>
<gene>
    <name evidence="2" type="ORF">CDL12_26060</name>
</gene>
<evidence type="ECO:0000313" key="2">
    <source>
        <dbReference type="EMBL" id="PIN01434.1"/>
    </source>
</evidence>
<organism evidence="2 3">
    <name type="scientific">Handroanthus impetiginosus</name>
    <dbReference type="NCBI Taxonomy" id="429701"/>
    <lineage>
        <taxon>Eukaryota</taxon>
        <taxon>Viridiplantae</taxon>
        <taxon>Streptophyta</taxon>
        <taxon>Embryophyta</taxon>
        <taxon>Tracheophyta</taxon>
        <taxon>Spermatophyta</taxon>
        <taxon>Magnoliopsida</taxon>
        <taxon>eudicotyledons</taxon>
        <taxon>Gunneridae</taxon>
        <taxon>Pentapetalae</taxon>
        <taxon>asterids</taxon>
        <taxon>lamiids</taxon>
        <taxon>Lamiales</taxon>
        <taxon>Bignoniaceae</taxon>
        <taxon>Crescentiina</taxon>
        <taxon>Tabebuia alliance</taxon>
        <taxon>Handroanthus</taxon>
    </lineage>
</organism>
<evidence type="ECO:0000313" key="3">
    <source>
        <dbReference type="Proteomes" id="UP000231279"/>
    </source>
</evidence>
<sequence length="192" mass="20865">MYGSWVEIFGTDRATGIGSIDIGDIVTELLNEARAPNVDAGTDDTTQPPPRSAREDELGGAENEALSAEATSGSASKKKTNPLGKRKHSDDAADAFESMMGTWMDDTKVVLGSIADQLNQPKQTQAETDSSRRTALFQALRELTVLSLDDRIKATRHLAHNKGDRDAFWGMDKEARGRFVMMLLGANFGSFN</sequence>
<feature type="compositionally biased region" description="Basic residues" evidence="1">
    <location>
        <begin position="76"/>
        <end position="87"/>
    </location>
</feature>
<protein>
    <submittedName>
        <fullName evidence="2">Uncharacterized protein</fullName>
    </submittedName>
</protein>
<reference evidence="3" key="1">
    <citation type="journal article" date="2018" name="Gigascience">
        <title>Genome assembly of the Pink Ipe (Handroanthus impetiginosus, Bignoniaceae), a highly valued, ecologically keystone Neotropical timber forest tree.</title>
        <authorList>
            <person name="Silva-Junior O.B."/>
            <person name="Grattapaglia D."/>
            <person name="Novaes E."/>
            <person name="Collevatti R.G."/>
        </authorList>
    </citation>
    <scope>NUCLEOTIDE SEQUENCE [LARGE SCALE GENOMIC DNA]</scope>
    <source>
        <strain evidence="3">cv. UFG-1</strain>
    </source>
</reference>
<dbReference type="EMBL" id="NKXS01006421">
    <property type="protein sequence ID" value="PIN01434.1"/>
    <property type="molecule type" value="Genomic_DNA"/>
</dbReference>
<name>A0A2G9G818_9LAMI</name>
<feature type="region of interest" description="Disordered" evidence="1">
    <location>
        <begin position="34"/>
        <end position="90"/>
    </location>
</feature>
<dbReference type="AlphaFoldDB" id="A0A2G9G818"/>
<dbReference type="Proteomes" id="UP000231279">
    <property type="component" value="Unassembled WGS sequence"/>
</dbReference>
<comment type="caution">
    <text evidence="2">The sequence shown here is derived from an EMBL/GenBank/DDBJ whole genome shotgun (WGS) entry which is preliminary data.</text>
</comment>
<accession>A0A2G9G818</accession>